<feature type="transmembrane region" description="Helical" evidence="1">
    <location>
        <begin position="212"/>
        <end position="230"/>
    </location>
</feature>
<protein>
    <submittedName>
        <fullName evidence="2">Uncharacterized protein</fullName>
    </submittedName>
</protein>
<dbReference type="VEuPathDB" id="TrichDB:TVAGG3_0230220"/>
<dbReference type="InParanoid" id="A2EHZ8"/>
<dbReference type="Proteomes" id="UP000001542">
    <property type="component" value="Unassembled WGS sequence"/>
</dbReference>
<keyword evidence="1" id="KW-1133">Transmembrane helix</keyword>
<dbReference type="EMBL" id="DS113393">
    <property type="protein sequence ID" value="EAY07730.1"/>
    <property type="molecule type" value="Genomic_DNA"/>
</dbReference>
<evidence type="ECO:0000313" key="3">
    <source>
        <dbReference type="Proteomes" id="UP000001542"/>
    </source>
</evidence>
<reference evidence="2" key="2">
    <citation type="journal article" date="2007" name="Science">
        <title>Draft genome sequence of the sexually transmitted pathogen Trichomonas vaginalis.</title>
        <authorList>
            <person name="Carlton J.M."/>
            <person name="Hirt R.P."/>
            <person name="Silva J.C."/>
            <person name="Delcher A.L."/>
            <person name="Schatz M."/>
            <person name="Zhao Q."/>
            <person name="Wortman J.R."/>
            <person name="Bidwell S.L."/>
            <person name="Alsmark U.C.M."/>
            <person name="Besteiro S."/>
            <person name="Sicheritz-Ponten T."/>
            <person name="Noel C.J."/>
            <person name="Dacks J.B."/>
            <person name="Foster P.G."/>
            <person name="Simillion C."/>
            <person name="Van de Peer Y."/>
            <person name="Miranda-Saavedra D."/>
            <person name="Barton G.J."/>
            <person name="Westrop G.D."/>
            <person name="Mueller S."/>
            <person name="Dessi D."/>
            <person name="Fiori P.L."/>
            <person name="Ren Q."/>
            <person name="Paulsen I."/>
            <person name="Zhang H."/>
            <person name="Bastida-Corcuera F.D."/>
            <person name="Simoes-Barbosa A."/>
            <person name="Brown M.T."/>
            <person name="Hayes R.D."/>
            <person name="Mukherjee M."/>
            <person name="Okumura C.Y."/>
            <person name="Schneider R."/>
            <person name="Smith A.J."/>
            <person name="Vanacova S."/>
            <person name="Villalvazo M."/>
            <person name="Haas B.J."/>
            <person name="Pertea M."/>
            <person name="Feldblyum T.V."/>
            <person name="Utterback T.R."/>
            <person name="Shu C.L."/>
            <person name="Osoegawa K."/>
            <person name="de Jong P.J."/>
            <person name="Hrdy I."/>
            <person name="Horvathova L."/>
            <person name="Zubacova Z."/>
            <person name="Dolezal P."/>
            <person name="Malik S.B."/>
            <person name="Logsdon J.M. Jr."/>
            <person name="Henze K."/>
            <person name="Gupta A."/>
            <person name="Wang C.C."/>
            <person name="Dunne R.L."/>
            <person name="Upcroft J.A."/>
            <person name="Upcroft P."/>
            <person name="White O."/>
            <person name="Salzberg S.L."/>
            <person name="Tang P."/>
            <person name="Chiu C.-H."/>
            <person name="Lee Y.-S."/>
            <person name="Embley T.M."/>
            <person name="Coombs G.H."/>
            <person name="Mottram J.C."/>
            <person name="Tachezy J."/>
            <person name="Fraser-Liggett C.M."/>
            <person name="Johnson P.J."/>
        </authorList>
    </citation>
    <scope>NUCLEOTIDE SEQUENCE [LARGE SCALE GENOMIC DNA]</scope>
    <source>
        <strain evidence="2">G3</strain>
    </source>
</reference>
<accession>A2EHZ8</accession>
<evidence type="ECO:0000256" key="1">
    <source>
        <dbReference type="SAM" id="Phobius"/>
    </source>
</evidence>
<evidence type="ECO:0000313" key="2">
    <source>
        <dbReference type="EMBL" id="EAY07730.1"/>
    </source>
</evidence>
<gene>
    <name evidence="2" type="ORF">TVAG_118110</name>
</gene>
<reference evidence="2" key="1">
    <citation type="submission" date="2006-10" db="EMBL/GenBank/DDBJ databases">
        <authorList>
            <person name="Amadeo P."/>
            <person name="Zhao Q."/>
            <person name="Wortman J."/>
            <person name="Fraser-Liggett C."/>
            <person name="Carlton J."/>
        </authorList>
    </citation>
    <scope>NUCLEOTIDE SEQUENCE</scope>
    <source>
        <strain evidence="2">G3</strain>
    </source>
</reference>
<sequence length="331" mass="38009">MSLQNELENGEFLIFEDGGCHMVGQAQKSVQYTPSTLSLTNLHIKLNPKYDLEIPRKIALRDITKFQEKVVEDAPVLEILSDDVSQTILLFIPEEPHRIAFVKLFQKLCAANNLGQDKCNECALRYRLQMKASKDLNQFYSNINSGNENESPIDQILKPSDLSYYQLLSSFHVVFTVCNFISDIQDTSPMLFFAVLITFLGIMNILAYFFGFGFLFAFVPLTAIIVIAILQRIGRWKSVPLPDYTDAPGNIKNFMQKIDEFRHIVKVRFVWGEPQITLQTCEFLLVMCLVFYFLDPFIILAISLIGLSFFERWDPFKLGSLSKLLSQLILW</sequence>
<feature type="transmembrane region" description="Helical" evidence="1">
    <location>
        <begin position="283"/>
        <end position="310"/>
    </location>
</feature>
<proteinExistence type="predicted"/>
<dbReference type="KEGG" id="tva:4765625"/>
<keyword evidence="1" id="KW-0472">Membrane</keyword>
<dbReference type="AlphaFoldDB" id="A2EHZ8"/>
<dbReference type="RefSeq" id="XP_001319953.1">
    <property type="nucleotide sequence ID" value="XM_001319918.1"/>
</dbReference>
<keyword evidence="3" id="KW-1185">Reference proteome</keyword>
<keyword evidence="1" id="KW-0812">Transmembrane</keyword>
<dbReference type="OrthoDB" id="10537981at2759"/>
<name>A2EHZ8_TRIV3</name>
<dbReference type="VEuPathDB" id="TrichDB:TVAG_118110"/>
<organism evidence="2 3">
    <name type="scientific">Trichomonas vaginalis (strain ATCC PRA-98 / G3)</name>
    <dbReference type="NCBI Taxonomy" id="412133"/>
    <lineage>
        <taxon>Eukaryota</taxon>
        <taxon>Metamonada</taxon>
        <taxon>Parabasalia</taxon>
        <taxon>Trichomonadida</taxon>
        <taxon>Trichomonadidae</taxon>
        <taxon>Trichomonas</taxon>
    </lineage>
</organism>